<dbReference type="InterPro" id="IPR013783">
    <property type="entry name" value="Ig-like_fold"/>
</dbReference>
<dbReference type="NCBIfam" id="NF003811">
    <property type="entry name" value="PRK05402.1"/>
    <property type="match status" value="1"/>
</dbReference>
<gene>
    <name evidence="10" type="primary">glgB</name>
    <name evidence="13" type="ORF">AKL17_4624</name>
</gene>
<evidence type="ECO:0000256" key="8">
    <source>
        <dbReference type="ARBA" id="ARBA00023056"/>
    </source>
</evidence>
<evidence type="ECO:0000256" key="2">
    <source>
        <dbReference type="ARBA" id="ARBA00002953"/>
    </source>
</evidence>
<keyword evidence="8 10" id="KW-0320">Glycogen biosynthesis</keyword>
<dbReference type="SMART" id="SM00642">
    <property type="entry name" value="Aamy"/>
    <property type="match status" value="1"/>
</dbReference>
<keyword evidence="14" id="KW-1185">Reference proteome</keyword>
<dbReference type="PANTHER" id="PTHR43651">
    <property type="entry name" value="1,4-ALPHA-GLUCAN-BRANCHING ENZYME"/>
    <property type="match status" value="1"/>
</dbReference>
<keyword evidence="5 10" id="KW-0321">Glycogen metabolism</keyword>
<dbReference type="InterPro" id="IPR004193">
    <property type="entry name" value="Glyco_hydro_13_N"/>
</dbReference>
<name>A0A159ZAJ2_9RHOB</name>
<comment type="function">
    <text evidence="2 10">Catalyzes the formation of the alpha-1,6-glucosidic linkages in glycogen by scission of a 1,4-alpha-linked oligosaccharide from growing alpha-1,4-glucan chains and the subsequent attachment of the oligosaccharide to the alpha-1,6 position.</text>
</comment>
<dbReference type="Gene3D" id="2.60.40.1180">
    <property type="entry name" value="Golgi alpha-mannosidase II"/>
    <property type="match status" value="1"/>
</dbReference>
<dbReference type="FunFam" id="3.20.20.80:FF:000003">
    <property type="entry name" value="1,4-alpha-glucan branching enzyme GlgB"/>
    <property type="match status" value="1"/>
</dbReference>
<dbReference type="GO" id="GO:0003844">
    <property type="term" value="F:1,4-alpha-glucan branching enzyme activity"/>
    <property type="evidence" value="ECO:0007669"/>
    <property type="project" value="UniProtKB-UniRule"/>
</dbReference>
<evidence type="ECO:0000256" key="10">
    <source>
        <dbReference type="HAMAP-Rule" id="MF_00685"/>
    </source>
</evidence>
<evidence type="ECO:0000256" key="4">
    <source>
        <dbReference type="ARBA" id="ARBA00009000"/>
    </source>
</evidence>
<dbReference type="GO" id="GO:0005978">
    <property type="term" value="P:glycogen biosynthetic process"/>
    <property type="evidence" value="ECO:0007669"/>
    <property type="project" value="UniProtKB-UniRule"/>
</dbReference>
<dbReference type="EMBL" id="CP012661">
    <property type="protein sequence ID" value="AMY71834.1"/>
    <property type="molecule type" value="Genomic_DNA"/>
</dbReference>
<dbReference type="Pfam" id="PF02922">
    <property type="entry name" value="CBM_48"/>
    <property type="match status" value="1"/>
</dbReference>
<dbReference type="FunFam" id="2.60.40.10:FF:000169">
    <property type="entry name" value="1,4-alpha-glucan branching enzyme GlgB"/>
    <property type="match status" value="1"/>
</dbReference>
<dbReference type="GO" id="GO:0004553">
    <property type="term" value="F:hydrolase activity, hydrolyzing O-glycosyl compounds"/>
    <property type="evidence" value="ECO:0007669"/>
    <property type="project" value="InterPro"/>
</dbReference>
<dbReference type="FunFam" id="2.60.40.1180:FF:000002">
    <property type="entry name" value="1,4-alpha-glucan branching enzyme GlgB"/>
    <property type="match status" value="1"/>
</dbReference>
<dbReference type="PATRIC" id="fig|1335048.3.peg.4796"/>
<dbReference type="SUPFAM" id="SSF51445">
    <property type="entry name" value="(Trans)glycosidases"/>
    <property type="match status" value="1"/>
</dbReference>
<reference evidence="13 14" key="1">
    <citation type="submission" date="2015-09" db="EMBL/GenBank/DDBJ databases">
        <title>Complete genome sequence of Defluviimonas alba cai42t isolated from an oilfield in Xinjiang.</title>
        <authorList>
            <person name="Geng S."/>
            <person name="Pan X."/>
            <person name="Wu X."/>
        </authorList>
    </citation>
    <scope>NUCLEOTIDE SEQUENCE [LARGE SCALE GENOMIC DNA]</scope>
    <source>
        <strain evidence="14">cai42</strain>
    </source>
</reference>
<dbReference type="InterPro" id="IPR017853">
    <property type="entry name" value="GH"/>
</dbReference>
<dbReference type="STRING" id="1335048.AKL17_4624"/>
<dbReference type="CDD" id="cd11322">
    <property type="entry name" value="AmyAc_Glg_BE"/>
    <property type="match status" value="1"/>
</dbReference>
<dbReference type="InterPro" id="IPR013780">
    <property type="entry name" value="Glyco_hydro_b"/>
</dbReference>
<dbReference type="AlphaFoldDB" id="A0A159ZAJ2"/>
<dbReference type="GO" id="GO:0043169">
    <property type="term" value="F:cation binding"/>
    <property type="evidence" value="ECO:0007669"/>
    <property type="project" value="InterPro"/>
</dbReference>
<evidence type="ECO:0000259" key="12">
    <source>
        <dbReference type="SMART" id="SM00642"/>
    </source>
</evidence>
<dbReference type="InterPro" id="IPR006048">
    <property type="entry name" value="A-amylase/branching_C"/>
</dbReference>
<evidence type="ECO:0000256" key="3">
    <source>
        <dbReference type="ARBA" id="ARBA00004964"/>
    </source>
</evidence>
<proteinExistence type="inferred from homology"/>
<dbReference type="SUPFAM" id="SSF81296">
    <property type="entry name" value="E set domains"/>
    <property type="match status" value="2"/>
</dbReference>
<dbReference type="EC" id="2.4.1.18" evidence="10"/>
<evidence type="ECO:0000313" key="13">
    <source>
        <dbReference type="EMBL" id="AMY71834.1"/>
    </source>
</evidence>
<dbReference type="KEGG" id="daa:AKL17_4624"/>
<dbReference type="GO" id="GO:0005829">
    <property type="term" value="C:cytosol"/>
    <property type="evidence" value="ECO:0007669"/>
    <property type="project" value="TreeGrafter"/>
</dbReference>
<dbReference type="InterPro" id="IPR054169">
    <property type="entry name" value="GlgB_N"/>
</dbReference>
<dbReference type="SUPFAM" id="SSF51011">
    <property type="entry name" value="Glycosyl hydrolase domain"/>
    <property type="match status" value="1"/>
</dbReference>
<keyword evidence="9 10" id="KW-0119">Carbohydrate metabolism</keyword>
<dbReference type="Pfam" id="PF00128">
    <property type="entry name" value="Alpha-amylase"/>
    <property type="match status" value="1"/>
</dbReference>
<dbReference type="Proteomes" id="UP000076128">
    <property type="component" value="Chromosome"/>
</dbReference>
<dbReference type="HAMAP" id="MF_00685">
    <property type="entry name" value="GlgB"/>
    <property type="match status" value="1"/>
</dbReference>
<comment type="catalytic activity">
    <reaction evidence="1 10">
        <text>Transfers a segment of a (1-&gt;4)-alpha-D-glucan chain to a primary hydroxy group in a similar glucan chain.</text>
        <dbReference type="EC" id="2.4.1.18"/>
    </reaction>
</comment>
<evidence type="ECO:0000256" key="5">
    <source>
        <dbReference type="ARBA" id="ARBA00022600"/>
    </source>
</evidence>
<feature type="active site" description="Nucleophile" evidence="10 11">
    <location>
        <position position="403"/>
    </location>
</feature>
<comment type="subunit">
    <text evidence="10">Monomer.</text>
</comment>
<dbReference type="InterPro" id="IPR006407">
    <property type="entry name" value="GlgB"/>
</dbReference>
<dbReference type="NCBIfam" id="NF008967">
    <property type="entry name" value="PRK12313.1"/>
    <property type="match status" value="1"/>
</dbReference>
<feature type="active site" description="Proton donor" evidence="10 11">
    <location>
        <position position="456"/>
    </location>
</feature>
<dbReference type="Pfam" id="PF02806">
    <property type="entry name" value="Alpha-amylase_C"/>
    <property type="match status" value="1"/>
</dbReference>
<comment type="pathway">
    <text evidence="3 10">Glycan biosynthesis; glycogen biosynthesis.</text>
</comment>
<evidence type="ECO:0000256" key="7">
    <source>
        <dbReference type="ARBA" id="ARBA00022679"/>
    </source>
</evidence>
<evidence type="ECO:0000256" key="11">
    <source>
        <dbReference type="PIRSR" id="PIRSR000463-1"/>
    </source>
</evidence>
<dbReference type="InterPro" id="IPR006047">
    <property type="entry name" value="GH13_cat_dom"/>
</dbReference>
<dbReference type="CDD" id="cd02855">
    <property type="entry name" value="E_set_GBE_prok_N"/>
    <property type="match status" value="1"/>
</dbReference>
<dbReference type="InterPro" id="IPR014756">
    <property type="entry name" value="Ig_E-set"/>
</dbReference>
<keyword evidence="7 10" id="KW-0808">Transferase</keyword>
<dbReference type="PIRSF" id="PIRSF000463">
    <property type="entry name" value="GlgB"/>
    <property type="match status" value="1"/>
</dbReference>
<dbReference type="RefSeq" id="WP_066817570.1">
    <property type="nucleotide sequence ID" value="NZ_CP012661.1"/>
</dbReference>
<dbReference type="InterPro" id="IPR037439">
    <property type="entry name" value="Branching_enzy"/>
</dbReference>
<dbReference type="OrthoDB" id="9800174at2"/>
<accession>A0A159ZAJ2</accession>
<evidence type="ECO:0000256" key="9">
    <source>
        <dbReference type="ARBA" id="ARBA00023277"/>
    </source>
</evidence>
<dbReference type="PANTHER" id="PTHR43651:SF3">
    <property type="entry name" value="1,4-ALPHA-GLUCAN-BRANCHING ENZYME"/>
    <property type="match status" value="1"/>
</dbReference>
<feature type="domain" description="Glycosyl hydrolase family 13 catalytic" evidence="12">
    <location>
        <begin position="244"/>
        <end position="613"/>
    </location>
</feature>
<comment type="similarity">
    <text evidence="4 10">Belongs to the glycosyl hydrolase 13 family. GlgB subfamily.</text>
</comment>
<dbReference type="Gene3D" id="2.60.40.10">
    <property type="entry name" value="Immunoglobulins"/>
    <property type="match status" value="1"/>
</dbReference>
<dbReference type="Pfam" id="PF22019">
    <property type="entry name" value="GlgB_N"/>
    <property type="match status" value="1"/>
</dbReference>
<dbReference type="NCBIfam" id="TIGR01515">
    <property type="entry name" value="branching_enzym"/>
    <property type="match status" value="1"/>
</dbReference>
<dbReference type="InterPro" id="IPR044143">
    <property type="entry name" value="GlgB_N_E_set_prok"/>
</dbReference>
<keyword evidence="6 10" id="KW-0328">Glycosyltransferase</keyword>
<protein>
    <recommendedName>
        <fullName evidence="10">1,4-alpha-glucan branching enzyme GlgB</fullName>
        <ecNumber evidence="10">2.4.1.18</ecNumber>
    </recommendedName>
    <alternativeName>
        <fullName evidence="10">1,4-alpha-D-glucan:1,4-alpha-D-glucan 6-glucosyl-transferase</fullName>
    </alternativeName>
    <alternativeName>
        <fullName evidence="10">Alpha-(1-&gt;4)-glucan branching enzyme</fullName>
    </alternativeName>
    <alternativeName>
        <fullName evidence="10">Glycogen branching enzyme</fullName>
        <shortName evidence="10">BE</shortName>
    </alternativeName>
</protein>
<dbReference type="UniPathway" id="UPA00164"/>
<evidence type="ECO:0000313" key="14">
    <source>
        <dbReference type="Proteomes" id="UP000076128"/>
    </source>
</evidence>
<dbReference type="Gene3D" id="3.20.20.80">
    <property type="entry name" value="Glycosidases"/>
    <property type="match status" value="1"/>
</dbReference>
<organism evidence="13 14">
    <name type="scientific">Frigidibacter mobilis</name>
    <dbReference type="NCBI Taxonomy" id="1335048"/>
    <lineage>
        <taxon>Bacteria</taxon>
        <taxon>Pseudomonadati</taxon>
        <taxon>Pseudomonadota</taxon>
        <taxon>Alphaproteobacteria</taxon>
        <taxon>Rhodobacterales</taxon>
        <taxon>Paracoccaceae</taxon>
        <taxon>Frigidibacter</taxon>
    </lineage>
</organism>
<evidence type="ECO:0000256" key="6">
    <source>
        <dbReference type="ARBA" id="ARBA00022676"/>
    </source>
</evidence>
<sequence length="739" mass="81778">MELIGRAEAEAIAAGRHGEPFKALGIHPWGKRQVLRAFVPGAERVTALTEAGKVALPPVAGVPGLFAGLLAERVPYRLHAEGHGAAWEMDDPYRFGPVLGELDEHLMAEGRHMRLWQRLGAHEITHEGVEGTHFAVWAPNAQRVSVVGDFNFWDARRAVMRKRGATGVWEIFLPGIGEGAVYKYDLLGPDGAPVPQKADPVGFGAEHPPATGSVVRRLPIPPQPPLPASRAAANSVDAPISIYEVHLGSWRRKVEDGNRRLSYPELAAELVGYARDMGFTHIELLPVSEFPFDGSWGYQPVGMFAPTVRHGTPAEFRALVDAAHEAGLGVILDWVPGHFPSDAHGLGQFDGTPIYEHADPKEGFHRDWNTLIYNYGRREVKNYLIANAVYWLAEYGADGLRVDAVASMLYRDYSRPQGEWVPNIHGGRENLEAIAFLREMNIATYERVPGIMTVAEESTSFPGVSRPVHEGGLGFGFKWNMGWMNDTLDYMQRDPLFRKWHHTQMTFGMSYAWSENFILPISHDEVVHGKGSMLGKMPGTEWEKFANLRAYYAFMWAHPGKKLLFMGQDFAQRREWNHDISLDWHLLDDPAHAGVQRLVRDLNRVYRELPALHVNDTRPEGFGWLDADNAEQSILAFSRHGAAGDGPVVVVANFTPMERTGFRVGFPEAGPWTEVLNTDSAVYGGGNRGNLGGVSTEDVPWHGQGQSALLTLPPLSVVMFRKGRDAHPLGGGPDEAPTD</sequence>
<evidence type="ECO:0000256" key="1">
    <source>
        <dbReference type="ARBA" id="ARBA00000826"/>
    </source>
</evidence>